<gene>
    <name evidence="8" type="primary">GPR89B</name>
    <name evidence="8" type="ORF">FOZ60_014101</name>
</gene>
<dbReference type="InterPro" id="IPR015672">
    <property type="entry name" value="GPHR/GTG"/>
</dbReference>
<keyword evidence="4 5" id="KW-0472">Membrane</keyword>
<feature type="transmembrane region" description="Helical" evidence="5">
    <location>
        <begin position="54"/>
        <end position="77"/>
    </location>
</feature>
<protein>
    <submittedName>
        <fullName evidence="8">Golgi pH regulator B</fullName>
    </submittedName>
</protein>
<feature type="transmembrane region" description="Helical" evidence="5">
    <location>
        <begin position="89"/>
        <end position="115"/>
    </location>
</feature>
<comment type="subcellular location">
    <subcellularLocation>
        <location evidence="1">Membrane</location>
        <topology evidence="1">Multi-pass membrane protein</topology>
    </subcellularLocation>
</comment>
<accession>A0A7J6P8F4</accession>
<dbReference type="Pfam" id="PF12537">
    <property type="entry name" value="GPHR_N"/>
    <property type="match status" value="1"/>
</dbReference>
<feature type="transmembrane region" description="Helical" evidence="5">
    <location>
        <begin position="404"/>
        <end position="425"/>
    </location>
</feature>
<feature type="transmembrane region" description="Helical" evidence="5">
    <location>
        <begin position="459"/>
        <end position="477"/>
    </location>
</feature>
<feature type="transmembrane region" description="Helical" evidence="5">
    <location>
        <begin position="20"/>
        <end position="42"/>
    </location>
</feature>
<evidence type="ECO:0000256" key="4">
    <source>
        <dbReference type="ARBA" id="ARBA00023136"/>
    </source>
</evidence>
<keyword evidence="3 5" id="KW-1133">Transmembrane helix</keyword>
<dbReference type="Proteomes" id="UP000541610">
    <property type="component" value="Unassembled WGS sequence"/>
</dbReference>
<evidence type="ECO:0000313" key="9">
    <source>
        <dbReference type="Proteomes" id="UP000541610"/>
    </source>
</evidence>
<reference evidence="8 9" key="1">
    <citation type="submission" date="2020-04" db="EMBL/GenBank/DDBJ databases">
        <title>Perkinsus olseni comparative genomics.</title>
        <authorList>
            <person name="Bogema D.R."/>
        </authorList>
    </citation>
    <scope>NUCLEOTIDE SEQUENCE [LARGE SCALE GENOMIC DNA]</scope>
    <source>
        <strain evidence="8">00978-12</strain>
    </source>
</reference>
<dbReference type="InterPro" id="IPR025969">
    <property type="entry name" value="ABA_GPCR_dom"/>
</dbReference>
<evidence type="ECO:0000259" key="7">
    <source>
        <dbReference type="Pfam" id="PF12537"/>
    </source>
</evidence>
<feature type="transmembrane region" description="Helical" evidence="5">
    <location>
        <begin position="308"/>
        <end position="329"/>
    </location>
</feature>
<evidence type="ECO:0000256" key="1">
    <source>
        <dbReference type="ARBA" id="ARBA00004141"/>
    </source>
</evidence>
<feature type="domain" description="Abscisic acid G-protein coupled receptor-like" evidence="6">
    <location>
        <begin position="298"/>
        <end position="473"/>
    </location>
</feature>
<feature type="transmembrane region" description="Helical" evidence="5">
    <location>
        <begin position="356"/>
        <end position="373"/>
    </location>
</feature>
<organism evidence="8 9">
    <name type="scientific">Perkinsus olseni</name>
    <name type="common">Perkinsus atlanticus</name>
    <dbReference type="NCBI Taxonomy" id="32597"/>
    <lineage>
        <taxon>Eukaryota</taxon>
        <taxon>Sar</taxon>
        <taxon>Alveolata</taxon>
        <taxon>Perkinsozoa</taxon>
        <taxon>Perkinsea</taxon>
        <taxon>Perkinsida</taxon>
        <taxon>Perkinsidae</taxon>
        <taxon>Perkinsus</taxon>
    </lineage>
</organism>
<name>A0A7J6P8F4_PEROL</name>
<proteinExistence type="predicted"/>
<comment type="caution">
    <text evidence="8">The sequence shown here is derived from an EMBL/GenBank/DDBJ whole genome shotgun (WGS) entry which is preliminary data.</text>
</comment>
<keyword evidence="2 5" id="KW-0812">Transmembrane</keyword>
<dbReference type="PANTHER" id="PTHR15948">
    <property type="entry name" value="G-PROTEIN COUPLED RECEPTOR 89-RELATED"/>
    <property type="match status" value="1"/>
</dbReference>
<dbReference type="EMBL" id="JABANP010000065">
    <property type="protein sequence ID" value="KAF4692147.1"/>
    <property type="molecule type" value="Genomic_DNA"/>
</dbReference>
<evidence type="ECO:0000313" key="8">
    <source>
        <dbReference type="EMBL" id="KAF4692147.1"/>
    </source>
</evidence>
<evidence type="ECO:0000256" key="2">
    <source>
        <dbReference type="ARBA" id="ARBA00022692"/>
    </source>
</evidence>
<dbReference type="AlphaFoldDB" id="A0A7J6P8F4"/>
<evidence type="ECO:0000256" key="5">
    <source>
        <dbReference type="SAM" id="Phobius"/>
    </source>
</evidence>
<feature type="transmembrane region" description="Helical" evidence="5">
    <location>
        <begin position="163"/>
        <end position="185"/>
    </location>
</feature>
<dbReference type="InterPro" id="IPR022535">
    <property type="entry name" value="Golgi_pH-regulator_cons_dom"/>
</dbReference>
<sequence length="489" mass="53865">MASSLDEAAVQNRLGGSTAILAMSGMWVMFLAGGIWFSRRVLFRDLPLSSSSAVTLAAGGFSLSLSLSGLLILLLGLQLAPVVDAHARMVAWNTCLSGILLMVYVLLPISLLIIACPRRSHSSSSGGSTAVKGSSLPHRVQLLCCGGLALYIVFWTMKQSSGFLLSTTGSIGVVLVAIVSGYGAVKFPYSNISRLMNPVTRMQLREQQKRLLHTLQLIGERKRAVLLERHNRASGLSAAPGRAKGYVSSVLGWILGGASEGSSEKDMLYEIEALESMSSEMYTSLENLTEERQRVLYSTTRIGRIKNLWGWIMSLVCCYKIITSSRNFIKGNVTDRSLIERVLRAAITYTPLEIDVQYWLRLLTVLFIGYLAISNTRNCISQLLSIFRLLQPHAGMESSQKTNAAIAIIMAQMMLLYFCTCTLMMRGALPLNSRARIELERFFGDKVDFASMQLRFDCTFAIAACVSAALLALQWFYRRATTKRVLKTA</sequence>
<feature type="domain" description="Golgi pH regulator conserved" evidence="7">
    <location>
        <begin position="164"/>
        <end position="223"/>
    </location>
</feature>
<dbReference type="GO" id="GO:0016020">
    <property type="term" value="C:membrane"/>
    <property type="evidence" value="ECO:0007669"/>
    <property type="project" value="UniProtKB-SubCell"/>
</dbReference>
<dbReference type="Pfam" id="PF12430">
    <property type="entry name" value="ABA_GPCR"/>
    <property type="match status" value="1"/>
</dbReference>
<evidence type="ECO:0000259" key="6">
    <source>
        <dbReference type="Pfam" id="PF12430"/>
    </source>
</evidence>
<dbReference type="OrthoDB" id="264392at2759"/>
<evidence type="ECO:0000256" key="3">
    <source>
        <dbReference type="ARBA" id="ARBA00022989"/>
    </source>
</evidence>
<dbReference type="PANTHER" id="PTHR15948:SF0">
    <property type="entry name" value="GOLGI PH REGULATOR A-RELATED"/>
    <property type="match status" value="1"/>
</dbReference>
<feature type="transmembrane region" description="Helical" evidence="5">
    <location>
        <begin position="136"/>
        <end position="157"/>
    </location>
</feature>